<protein>
    <recommendedName>
        <fullName evidence="4">Cag pathogenicity island protein</fullName>
    </recommendedName>
</protein>
<evidence type="ECO:0000313" key="3">
    <source>
        <dbReference type="Proteomes" id="UP000700059"/>
    </source>
</evidence>
<reference evidence="2 3" key="1">
    <citation type="submission" date="2021-08" db="EMBL/GenBank/DDBJ databases">
        <title>Helicobacter spp. isolated from feces of Anatolian Ground Squirrel (Spermophilus xanthoprymnus) in Turkey.</title>
        <authorList>
            <person name="Aydin F."/>
            <person name="Abay S."/>
            <person name="Kayman T."/>
            <person name="Karakaya E."/>
            <person name="Saticioglu I.B."/>
        </authorList>
    </citation>
    <scope>NUCLEOTIDE SEQUENCE [LARGE SCALE GENOMIC DNA]</scope>
    <source>
        <strain evidence="2 3">Faydin-H70</strain>
    </source>
</reference>
<evidence type="ECO:0000313" key="2">
    <source>
        <dbReference type="EMBL" id="MBX7491247.1"/>
    </source>
</evidence>
<organism evidence="2 3">
    <name type="scientific">Helicobacter turcicus</name>
    <dbReference type="NCBI Taxonomy" id="2867412"/>
    <lineage>
        <taxon>Bacteria</taxon>
        <taxon>Pseudomonadati</taxon>
        <taxon>Campylobacterota</taxon>
        <taxon>Epsilonproteobacteria</taxon>
        <taxon>Campylobacterales</taxon>
        <taxon>Helicobacteraceae</taxon>
        <taxon>Helicobacter</taxon>
    </lineage>
</organism>
<dbReference type="RefSeq" id="WP_221532515.1">
    <property type="nucleotide sequence ID" value="NZ_JAIGYP010000010.1"/>
</dbReference>
<comment type="caution">
    <text evidence="2">The sequence shown here is derived from an EMBL/GenBank/DDBJ whole genome shotgun (WGS) entry which is preliminary data.</text>
</comment>
<sequence length="90" mass="10895">MQKISNDEVISKKQYTLKLKPMYFALTRLNVFAIVLCFILLDSKNFLMFYPPIAFLLYRFCFKETKLSNPYTIFLFKHWGRFIRILRGIK</sequence>
<evidence type="ECO:0008006" key="4">
    <source>
        <dbReference type="Google" id="ProtNLM"/>
    </source>
</evidence>
<gene>
    <name evidence="2" type="ORF">K4G57_07220</name>
</gene>
<accession>A0ABS7JPE9</accession>
<keyword evidence="3" id="KW-1185">Reference proteome</keyword>
<name>A0ABS7JPE9_9HELI</name>
<keyword evidence="1" id="KW-0472">Membrane</keyword>
<feature type="transmembrane region" description="Helical" evidence="1">
    <location>
        <begin position="21"/>
        <end position="41"/>
    </location>
</feature>
<dbReference type="Proteomes" id="UP000700059">
    <property type="component" value="Unassembled WGS sequence"/>
</dbReference>
<proteinExistence type="predicted"/>
<keyword evidence="1" id="KW-1133">Transmembrane helix</keyword>
<feature type="transmembrane region" description="Helical" evidence="1">
    <location>
        <begin position="47"/>
        <end position="62"/>
    </location>
</feature>
<dbReference type="EMBL" id="JAIGYQ010000010">
    <property type="protein sequence ID" value="MBX7491247.1"/>
    <property type="molecule type" value="Genomic_DNA"/>
</dbReference>
<evidence type="ECO:0000256" key="1">
    <source>
        <dbReference type="SAM" id="Phobius"/>
    </source>
</evidence>
<keyword evidence="1" id="KW-0812">Transmembrane</keyword>